<feature type="compositionally biased region" description="Low complexity" evidence="1">
    <location>
        <begin position="78"/>
        <end position="88"/>
    </location>
</feature>
<protein>
    <submittedName>
        <fullName evidence="2">Uncharacterized protein</fullName>
    </submittedName>
</protein>
<name>A0A9P4P525_9PEZI</name>
<keyword evidence="3" id="KW-1185">Reference proteome</keyword>
<evidence type="ECO:0000256" key="1">
    <source>
        <dbReference type="SAM" id="MobiDB-lite"/>
    </source>
</evidence>
<feature type="compositionally biased region" description="Polar residues" evidence="1">
    <location>
        <begin position="10"/>
        <end position="19"/>
    </location>
</feature>
<evidence type="ECO:0000313" key="3">
    <source>
        <dbReference type="Proteomes" id="UP000800235"/>
    </source>
</evidence>
<organism evidence="2 3">
    <name type="scientific">Tothia fuscella</name>
    <dbReference type="NCBI Taxonomy" id="1048955"/>
    <lineage>
        <taxon>Eukaryota</taxon>
        <taxon>Fungi</taxon>
        <taxon>Dikarya</taxon>
        <taxon>Ascomycota</taxon>
        <taxon>Pezizomycotina</taxon>
        <taxon>Dothideomycetes</taxon>
        <taxon>Pleosporomycetidae</taxon>
        <taxon>Venturiales</taxon>
        <taxon>Cylindrosympodiaceae</taxon>
        <taxon>Tothia</taxon>
    </lineage>
</organism>
<dbReference type="Proteomes" id="UP000800235">
    <property type="component" value="Unassembled WGS sequence"/>
</dbReference>
<accession>A0A9P4P525</accession>
<gene>
    <name evidence="2" type="ORF">EJ08DRAFT_644363</name>
</gene>
<evidence type="ECO:0000313" key="2">
    <source>
        <dbReference type="EMBL" id="KAF2436739.1"/>
    </source>
</evidence>
<feature type="compositionally biased region" description="Low complexity" evidence="1">
    <location>
        <begin position="20"/>
        <end position="33"/>
    </location>
</feature>
<proteinExistence type="predicted"/>
<dbReference type="EMBL" id="MU007009">
    <property type="protein sequence ID" value="KAF2436739.1"/>
    <property type="molecule type" value="Genomic_DNA"/>
</dbReference>
<sequence>MGSLAPQANAYEQVTSSAPSMSERSYSDSSDQDVMAMSDYARMMHEHTKKQLGQATSSRRRSEVVSNPEHAELKHENSSAGSISSTGS</sequence>
<reference evidence="2" key="1">
    <citation type="journal article" date="2020" name="Stud. Mycol.">
        <title>101 Dothideomycetes genomes: a test case for predicting lifestyles and emergence of pathogens.</title>
        <authorList>
            <person name="Haridas S."/>
            <person name="Albert R."/>
            <person name="Binder M."/>
            <person name="Bloem J."/>
            <person name="Labutti K."/>
            <person name="Salamov A."/>
            <person name="Andreopoulos B."/>
            <person name="Baker S."/>
            <person name="Barry K."/>
            <person name="Bills G."/>
            <person name="Bluhm B."/>
            <person name="Cannon C."/>
            <person name="Castanera R."/>
            <person name="Culley D."/>
            <person name="Daum C."/>
            <person name="Ezra D."/>
            <person name="Gonzalez J."/>
            <person name="Henrissat B."/>
            <person name="Kuo A."/>
            <person name="Liang C."/>
            <person name="Lipzen A."/>
            <person name="Lutzoni F."/>
            <person name="Magnuson J."/>
            <person name="Mondo S."/>
            <person name="Nolan M."/>
            <person name="Ohm R."/>
            <person name="Pangilinan J."/>
            <person name="Park H.-J."/>
            <person name="Ramirez L."/>
            <person name="Alfaro M."/>
            <person name="Sun H."/>
            <person name="Tritt A."/>
            <person name="Yoshinaga Y."/>
            <person name="Zwiers L.-H."/>
            <person name="Turgeon B."/>
            <person name="Goodwin S."/>
            <person name="Spatafora J."/>
            <person name="Crous P."/>
            <person name="Grigoriev I."/>
        </authorList>
    </citation>
    <scope>NUCLEOTIDE SEQUENCE</scope>
    <source>
        <strain evidence="2">CBS 130266</strain>
    </source>
</reference>
<comment type="caution">
    <text evidence="2">The sequence shown here is derived from an EMBL/GenBank/DDBJ whole genome shotgun (WGS) entry which is preliminary data.</text>
</comment>
<feature type="region of interest" description="Disordered" evidence="1">
    <location>
        <begin position="1"/>
        <end position="88"/>
    </location>
</feature>
<dbReference type="OrthoDB" id="5218421at2759"/>
<dbReference type="AlphaFoldDB" id="A0A9P4P525"/>